<sequence>MMWVASRCRSTSGWRVALVVVGPAVAESGAVVDKPAGAEDGGTLCSHLAAGRKPLACRSLYAFRSPVCSAELQRIVKKRLVIKTRSFMQLGLIRNGRSDRGLRMFLIRSSILENSCYLFGTFVHGHPLPEKVTQTPLHNKEGPIAPLGFRCKSVTQREGQVSVAMLLVSGVTQDPSVLNGDDPCSSPPTFLPTVGVGHRGGNTRNPTSGLPSPAGQSGVARAICSKGGSIYWTSGLNTGKYQIQINIIRNSRYVIILVAPNHCEQQHRSKKEHQTLTIVLAYLISVYTLWTPQRAMMFRTTSQLLWLVITSFIASLCGSFQVYVFVVLQAICVTGFSLEVLDLCMKYLLNGHKEETQKLIEDKSQESSQPSASEQDSTPEKDTPSPVTPDSDRVQRGSWSTAETYSEFTKT</sequence>
<keyword evidence="5" id="KW-1185">Reference proteome</keyword>
<protein>
    <submittedName>
        <fullName evidence="4">Uncharacterized protein</fullName>
    </submittedName>
</protein>
<reference evidence="4 5" key="1">
    <citation type="submission" date="2020-02" db="EMBL/GenBank/DDBJ databases">
        <authorList>
            <person name="Ferguson B K."/>
        </authorList>
    </citation>
    <scope>NUCLEOTIDE SEQUENCE [LARGE SCALE GENOMIC DNA]</scope>
</reference>
<feature type="compositionally biased region" description="Low complexity" evidence="1">
    <location>
        <begin position="366"/>
        <end position="376"/>
    </location>
</feature>
<keyword evidence="2" id="KW-0812">Transmembrane</keyword>
<keyword evidence="2" id="KW-0472">Membrane</keyword>
<feature type="transmembrane region" description="Helical" evidence="2">
    <location>
        <begin position="304"/>
        <end position="328"/>
    </location>
</feature>
<dbReference type="Proteomes" id="UP000479190">
    <property type="component" value="Unassembled WGS sequence"/>
</dbReference>
<evidence type="ECO:0000313" key="5">
    <source>
        <dbReference type="Proteomes" id="UP000479190"/>
    </source>
</evidence>
<feature type="compositionally biased region" description="Polar residues" evidence="1">
    <location>
        <begin position="397"/>
        <end position="411"/>
    </location>
</feature>
<keyword evidence="2" id="KW-1133">Transmembrane helix</keyword>
<dbReference type="EMBL" id="CADCXV010000163">
    <property type="protein sequence ID" value="CAB0028638.1"/>
    <property type="molecule type" value="Genomic_DNA"/>
</dbReference>
<dbReference type="OrthoDB" id="5970161at2759"/>
<evidence type="ECO:0000256" key="2">
    <source>
        <dbReference type="SAM" id="Phobius"/>
    </source>
</evidence>
<proteinExistence type="predicted"/>
<keyword evidence="3" id="KW-0732">Signal</keyword>
<name>A0A6H5I059_9HYME</name>
<dbReference type="AlphaFoldDB" id="A0A6H5I059"/>
<gene>
    <name evidence="4" type="ORF">TBRA_LOCUS789</name>
</gene>
<accession>A0A6H5I059</accession>
<evidence type="ECO:0000256" key="1">
    <source>
        <dbReference type="SAM" id="MobiDB-lite"/>
    </source>
</evidence>
<evidence type="ECO:0000313" key="4">
    <source>
        <dbReference type="EMBL" id="CAB0028638.1"/>
    </source>
</evidence>
<evidence type="ECO:0000256" key="3">
    <source>
        <dbReference type="SAM" id="SignalP"/>
    </source>
</evidence>
<feature type="region of interest" description="Disordered" evidence="1">
    <location>
        <begin position="359"/>
        <end position="411"/>
    </location>
</feature>
<organism evidence="4 5">
    <name type="scientific">Trichogramma brassicae</name>
    <dbReference type="NCBI Taxonomy" id="86971"/>
    <lineage>
        <taxon>Eukaryota</taxon>
        <taxon>Metazoa</taxon>
        <taxon>Ecdysozoa</taxon>
        <taxon>Arthropoda</taxon>
        <taxon>Hexapoda</taxon>
        <taxon>Insecta</taxon>
        <taxon>Pterygota</taxon>
        <taxon>Neoptera</taxon>
        <taxon>Endopterygota</taxon>
        <taxon>Hymenoptera</taxon>
        <taxon>Apocrita</taxon>
        <taxon>Proctotrupomorpha</taxon>
        <taxon>Chalcidoidea</taxon>
        <taxon>Trichogrammatidae</taxon>
        <taxon>Trichogramma</taxon>
    </lineage>
</organism>
<feature type="chain" id="PRO_5026281043" evidence="3">
    <location>
        <begin position="27"/>
        <end position="411"/>
    </location>
</feature>
<feature type="signal peptide" evidence="3">
    <location>
        <begin position="1"/>
        <end position="26"/>
    </location>
</feature>